<feature type="domain" description="Flavoprotein" evidence="1">
    <location>
        <begin position="9"/>
        <end position="169"/>
    </location>
</feature>
<dbReference type="GO" id="GO:0003824">
    <property type="term" value="F:catalytic activity"/>
    <property type="evidence" value="ECO:0007669"/>
    <property type="project" value="InterPro"/>
</dbReference>
<evidence type="ECO:0000259" key="1">
    <source>
        <dbReference type="Pfam" id="PF02441"/>
    </source>
</evidence>
<comment type="caution">
    <text evidence="2">The sequence shown here is derived from an EMBL/GenBank/DDBJ whole genome shotgun (WGS) entry which is preliminary data.</text>
</comment>
<dbReference type="SUPFAM" id="SSF52507">
    <property type="entry name" value="Homo-oligomeric flavin-containing Cys decarboxylases, HFCD"/>
    <property type="match status" value="1"/>
</dbReference>
<dbReference type="Pfam" id="PF02441">
    <property type="entry name" value="Flavoprotein"/>
    <property type="match status" value="1"/>
</dbReference>
<evidence type="ECO:0000313" key="3">
    <source>
        <dbReference type="Proteomes" id="UP000824089"/>
    </source>
</evidence>
<evidence type="ECO:0000313" key="2">
    <source>
        <dbReference type="EMBL" id="HIU29290.1"/>
    </source>
</evidence>
<dbReference type="NCBIfam" id="TIGR02852">
    <property type="entry name" value="spore_dpaB"/>
    <property type="match status" value="1"/>
</dbReference>
<gene>
    <name evidence="2" type="ORF">IAD50_03215</name>
</gene>
<proteinExistence type="predicted"/>
<dbReference type="NCBIfam" id="NF006161">
    <property type="entry name" value="PRK08305.1"/>
    <property type="match status" value="1"/>
</dbReference>
<protein>
    <submittedName>
        <fullName evidence="2">Dipicolinate synthase subunit B</fullName>
    </submittedName>
</protein>
<dbReference type="InterPro" id="IPR014214">
    <property type="entry name" value="Dipicolinic_acid_synth_B"/>
</dbReference>
<dbReference type="AlphaFoldDB" id="A0A9D1I9C9"/>
<sequence>MFECFDGLRVGLAVTGSFCTHRNIAAVADNLVKRGAVVYPILSYSSSETSTRFMTREELYDTLVRITGHEPICTIKEAEPIGPKKLLDIVAVVPCTGNTISKLANAITDTPVLMACKSHLRNNRPVVIAVSTNDGLAANAKNIGALLGMKNFFFVPFRQDDSVKKPFSLMADFSLVNETISFALEGKQIQPILL</sequence>
<dbReference type="PIRSF" id="PIRSF001390">
    <property type="entry name" value="Dipicolinate_synth_subunit_B"/>
    <property type="match status" value="1"/>
</dbReference>
<name>A0A9D1I9C9_9CLOT</name>
<dbReference type="Gene3D" id="3.40.50.1950">
    <property type="entry name" value="Flavin prenyltransferase-like"/>
    <property type="match status" value="1"/>
</dbReference>
<dbReference type="EMBL" id="DVMM01000063">
    <property type="protein sequence ID" value="HIU29290.1"/>
    <property type="molecule type" value="Genomic_DNA"/>
</dbReference>
<accession>A0A9D1I9C9</accession>
<dbReference type="InterPro" id="IPR003382">
    <property type="entry name" value="Flavoprotein"/>
</dbReference>
<reference evidence="2" key="2">
    <citation type="journal article" date="2021" name="PeerJ">
        <title>Extensive microbial diversity within the chicken gut microbiome revealed by metagenomics and culture.</title>
        <authorList>
            <person name="Gilroy R."/>
            <person name="Ravi A."/>
            <person name="Getino M."/>
            <person name="Pursley I."/>
            <person name="Horton D.L."/>
            <person name="Alikhan N.F."/>
            <person name="Baker D."/>
            <person name="Gharbi K."/>
            <person name="Hall N."/>
            <person name="Watson M."/>
            <person name="Adriaenssens E.M."/>
            <person name="Foster-Nyarko E."/>
            <person name="Jarju S."/>
            <person name="Secka A."/>
            <person name="Antonio M."/>
            <person name="Oren A."/>
            <person name="Chaudhuri R.R."/>
            <person name="La Ragione R."/>
            <person name="Hildebrand F."/>
            <person name="Pallen M.J."/>
        </authorList>
    </citation>
    <scope>NUCLEOTIDE SEQUENCE</scope>
    <source>
        <strain evidence="2">CHK195-4489</strain>
    </source>
</reference>
<reference evidence="2" key="1">
    <citation type="submission" date="2020-10" db="EMBL/GenBank/DDBJ databases">
        <authorList>
            <person name="Gilroy R."/>
        </authorList>
    </citation>
    <scope>NUCLEOTIDE SEQUENCE</scope>
    <source>
        <strain evidence="2">CHK195-4489</strain>
    </source>
</reference>
<organism evidence="2 3">
    <name type="scientific">Candidatus Egerieisoma faecipullorum</name>
    <dbReference type="NCBI Taxonomy" id="2840963"/>
    <lineage>
        <taxon>Bacteria</taxon>
        <taxon>Bacillati</taxon>
        <taxon>Bacillota</taxon>
        <taxon>Clostridia</taxon>
        <taxon>Eubacteriales</taxon>
        <taxon>Clostridiaceae</taxon>
        <taxon>Clostridiaceae incertae sedis</taxon>
        <taxon>Candidatus Egerieisoma</taxon>
    </lineage>
</organism>
<dbReference type="InterPro" id="IPR036551">
    <property type="entry name" value="Flavin_trans-like"/>
</dbReference>
<dbReference type="Proteomes" id="UP000824089">
    <property type="component" value="Unassembled WGS sequence"/>
</dbReference>